<accession>A0AB34FFG7</accession>
<keyword evidence="3" id="KW-1185">Reference proteome</keyword>
<feature type="compositionally biased region" description="Polar residues" evidence="1">
    <location>
        <begin position="55"/>
        <end position="65"/>
    </location>
</feature>
<dbReference type="Gene3D" id="3.40.390.10">
    <property type="entry name" value="Collagenase (Catalytic Domain)"/>
    <property type="match status" value="1"/>
</dbReference>
<feature type="region of interest" description="Disordered" evidence="1">
    <location>
        <begin position="46"/>
        <end position="76"/>
    </location>
</feature>
<name>A0AB34FFG7_9HYPO</name>
<gene>
    <name evidence="2" type="ORF">O9K51_09610</name>
</gene>
<dbReference type="GO" id="GO:0008237">
    <property type="term" value="F:metallopeptidase activity"/>
    <property type="evidence" value="ECO:0007669"/>
    <property type="project" value="InterPro"/>
</dbReference>
<evidence type="ECO:0000313" key="3">
    <source>
        <dbReference type="Proteomes" id="UP001163105"/>
    </source>
</evidence>
<dbReference type="AlphaFoldDB" id="A0AB34FFG7"/>
<dbReference type="InterPro" id="IPR024079">
    <property type="entry name" value="MetalloPept_cat_dom_sf"/>
</dbReference>
<organism evidence="2 3">
    <name type="scientific">Purpureocillium lavendulum</name>
    <dbReference type="NCBI Taxonomy" id="1247861"/>
    <lineage>
        <taxon>Eukaryota</taxon>
        <taxon>Fungi</taxon>
        <taxon>Dikarya</taxon>
        <taxon>Ascomycota</taxon>
        <taxon>Pezizomycotina</taxon>
        <taxon>Sordariomycetes</taxon>
        <taxon>Hypocreomycetidae</taxon>
        <taxon>Hypocreales</taxon>
        <taxon>Ophiocordycipitaceae</taxon>
        <taxon>Purpureocillium</taxon>
    </lineage>
</organism>
<reference evidence="2" key="1">
    <citation type="submission" date="2023-01" db="EMBL/GenBank/DDBJ databases">
        <title>The growth and conidiation of Purpureocillium lavendulum are regulated by nitrogen source and histone H3K14 acetylation.</title>
        <authorList>
            <person name="Tang P."/>
            <person name="Han J."/>
            <person name="Zhang C."/>
            <person name="Tang P."/>
            <person name="Qi F."/>
            <person name="Zhang K."/>
            <person name="Liang L."/>
        </authorList>
    </citation>
    <scope>NUCLEOTIDE SEQUENCE</scope>
    <source>
        <strain evidence="2">YMF1.00683</strain>
    </source>
</reference>
<dbReference type="EMBL" id="JAQHRD010000010">
    <property type="protein sequence ID" value="KAJ6437782.1"/>
    <property type="molecule type" value="Genomic_DNA"/>
</dbReference>
<sequence>MSHLLVGTKDPAYGMENIQGLSPEQSLRCGDSFGYFSLYVAHDGEGYRAQGGQTGSTPNGSTNEGSWERPGSGLDG</sequence>
<protein>
    <submittedName>
        <fullName evidence="2">Uncharacterized protein</fullName>
    </submittedName>
</protein>
<evidence type="ECO:0000256" key="1">
    <source>
        <dbReference type="SAM" id="MobiDB-lite"/>
    </source>
</evidence>
<evidence type="ECO:0000313" key="2">
    <source>
        <dbReference type="EMBL" id="KAJ6437782.1"/>
    </source>
</evidence>
<dbReference type="Proteomes" id="UP001163105">
    <property type="component" value="Unassembled WGS sequence"/>
</dbReference>
<comment type="caution">
    <text evidence="2">The sequence shown here is derived from an EMBL/GenBank/DDBJ whole genome shotgun (WGS) entry which is preliminary data.</text>
</comment>
<proteinExistence type="predicted"/>